<keyword evidence="3" id="KW-1185">Reference proteome</keyword>
<reference evidence="2" key="1">
    <citation type="submission" date="2023-08" db="EMBL/GenBank/DDBJ databases">
        <authorList>
            <person name="Chen Y."/>
            <person name="Shah S."/>
            <person name="Dougan E. K."/>
            <person name="Thang M."/>
            <person name="Chan C."/>
        </authorList>
    </citation>
    <scope>NUCLEOTIDE SEQUENCE</scope>
</reference>
<feature type="non-terminal residue" evidence="2">
    <location>
        <position position="193"/>
    </location>
</feature>
<dbReference type="Proteomes" id="UP001178507">
    <property type="component" value="Unassembled WGS sequence"/>
</dbReference>
<comment type="caution">
    <text evidence="2">The sequence shown here is derived from an EMBL/GenBank/DDBJ whole genome shotgun (WGS) entry which is preliminary data.</text>
</comment>
<protein>
    <submittedName>
        <fullName evidence="2">Uncharacterized protein</fullName>
    </submittedName>
</protein>
<evidence type="ECO:0000256" key="1">
    <source>
        <dbReference type="SAM" id="MobiDB-lite"/>
    </source>
</evidence>
<proteinExistence type="predicted"/>
<feature type="non-terminal residue" evidence="2">
    <location>
        <position position="1"/>
    </location>
</feature>
<feature type="compositionally biased region" description="Acidic residues" evidence="1">
    <location>
        <begin position="93"/>
        <end position="104"/>
    </location>
</feature>
<accession>A0AA36IL38</accession>
<organism evidence="2 3">
    <name type="scientific">Effrenium voratum</name>
    <dbReference type="NCBI Taxonomy" id="2562239"/>
    <lineage>
        <taxon>Eukaryota</taxon>
        <taxon>Sar</taxon>
        <taxon>Alveolata</taxon>
        <taxon>Dinophyceae</taxon>
        <taxon>Suessiales</taxon>
        <taxon>Symbiodiniaceae</taxon>
        <taxon>Effrenium</taxon>
    </lineage>
</organism>
<gene>
    <name evidence="2" type="ORF">EVOR1521_LOCUS14523</name>
</gene>
<dbReference type="EMBL" id="CAUJNA010001744">
    <property type="protein sequence ID" value="CAJ1388720.1"/>
    <property type="molecule type" value="Genomic_DNA"/>
</dbReference>
<feature type="region of interest" description="Disordered" evidence="1">
    <location>
        <begin position="1"/>
        <end position="25"/>
    </location>
</feature>
<evidence type="ECO:0000313" key="3">
    <source>
        <dbReference type="Proteomes" id="UP001178507"/>
    </source>
</evidence>
<dbReference type="AlphaFoldDB" id="A0AA36IL38"/>
<name>A0AA36IL38_9DINO</name>
<sequence>WAFGPGCPTMSSAWDQSHGRHPERSRHVRALRRVAKLHNVAPVADNAARAKVEALAENLLKLRLEPDEAEAVEAAVKDFQATFRPPGRAAEAPQEEEPAAEEGGGEGASGKVWKFSAVQLTYNASHGDWVASNTDQLRDLFSRFTTFLGAVKQELSAIGVRPHVTPNTASGKSSPGAMRFGHFYVVCDKKGTL</sequence>
<feature type="region of interest" description="Disordered" evidence="1">
    <location>
        <begin position="83"/>
        <end position="108"/>
    </location>
</feature>
<evidence type="ECO:0000313" key="2">
    <source>
        <dbReference type="EMBL" id="CAJ1388720.1"/>
    </source>
</evidence>